<dbReference type="Gene3D" id="3.40.366.10">
    <property type="entry name" value="Malonyl-Coenzyme A Acyl Carrier Protein, domain 2"/>
    <property type="match status" value="2"/>
</dbReference>
<evidence type="ECO:0000259" key="5">
    <source>
        <dbReference type="PROSITE" id="PS52004"/>
    </source>
</evidence>
<dbReference type="CDD" id="cd00833">
    <property type="entry name" value="PKS"/>
    <property type="match status" value="1"/>
</dbReference>
<dbReference type="SMART" id="SM00825">
    <property type="entry name" value="PKS_KS"/>
    <property type="match status" value="1"/>
</dbReference>
<dbReference type="InterPro" id="IPR016039">
    <property type="entry name" value="Thiolase-like"/>
</dbReference>
<feature type="domain" description="Ketosynthase family 3 (KS3)" evidence="5">
    <location>
        <begin position="9"/>
        <end position="434"/>
    </location>
</feature>
<dbReference type="InterPro" id="IPR001227">
    <property type="entry name" value="Ac_transferase_dom_sf"/>
</dbReference>
<evidence type="ECO:0000313" key="7">
    <source>
        <dbReference type="Proteomes" id="UP001599542"/>
    </source>
</evidence>
<keyword evidence="4" id="KW-0012">Acyltransferase</keyword>
<dbReference type="Gene3D" id="3.30.70.3290">
    <property type="match status" value="2"/>
</dbReference>
<dbReference type="InterPro" id="IPR016035">
    <property type="entry name" value="Acyl_Trfase/lysoPLipase"/>
</dbReference>
<dbReference type="SMART" id="SM00827">
    <property type="entry name" value="PKS_AT"/>
    <property type="match status" value="1"/>
</dbReference>
<keyword evidence="3" id="KW-0808">Transferase</keyword>
<gene>
    <name evidence="6" type="ORF">ACFW6T_30230</name>
</gene>
<dbReference type="SUPFAM" id="SSF52151">
    <property type="entry name" value="FabD/lysophospholipase-like"/>
    <property type="match status" value="1"/>
</dbReference>
<dbReference type="Proteomes" id="UP001599542">
    <property type="component" value="Unassembled WGS sequence"/>
</dbReference>
<evidence type="ECO:0000256" key="3">
    <source>
        <dbReference type="ARBA" id="ARBA00022679"/>
    </source>
</evidence>
<dbReference type="PANTHER" id="PTHR43775">
    <property type="entry name" value="FATTY ACID SYNTHASE"/>
    <property type="match status" value="1"/>
</dbReference>
<dbReference type="PANTHER" id="PTHR43775:SF37">
    <property type="entry name" value="SI:DKEY-61P9.11"/>
    <property type="match status" value="1"/>
</dbReference>
<dbReference type="InterPro" id="IPR020841">
    <property type="entry name" value="PKS_Beta-ketoAc_synthase_dom"/>
</dbReference>
<evidence type="ECO:0000313" key="6">
    <source>
        <dbReference type="EMBL" id="MFE1356264.1"/>
    </source>
</evidence>
<protein>
    <submittedName>
        <fullName evidence="6">Type I polyketide synthase</fullName>
    </submittedName>
</protein>
<dbReference type="InterPro" id="IPR014030">
    <property type="entry name" value="Ketoacyl_synth_N"/>
</dbReference>
<name>A0ABW6GU12_9ACTN</name>
<dbReference type="Gene3D" id="3.40.47.10">
    <property type="match status" value="1"/>
</dbReference>
<dbReference type="PROSITE" id="PS00606">
    <property type="entry name" value="KS3_1"/>
    <property type="match status" value="1"/>
</dbReference>
<dbReference type="PROSITE" id="PS52004">
    <property type="entry name" value="KS3_2"/>
    <property type="match status" value="1"/>
</dbReference>
<sequence>MSTETEDTMEPIAVVGLTTRLPGAPTADAFWRNQRDGVESVSRFSTEQLTEAGWPKEMITHPDYVPAAGVIEGADRFDADFFGYTREQAEISDPQQRIFAESVWHALEDTGHDPARFDGSIGVYAGCFANKYLPLNLLANARFRGSLAAFSARPYNDKDFLATRAAYLCDLRGPAMTVQSACSTSLVAIHLACQALLGHECDMALAGGVALPIPLIGGYPVVAGGIFARDGHCRPFDASSSGTVPGYGVAVVALRRLSDALADNDNIRALILGSALNNDGSSKFGFNAPSMQAQAEVIATAQAVAGVSAESIGYVEAHGTGTPLGDPIELAGLTKAFGTEERGYCAIGSTKANIGHLDAAAGAAGFARAVLALQHAQIPPSINYDAPNPALLLERTPFYVPTTARPWPRGATPRRAGVSAFAVGGTNAHIVLQEAPAPRPAAPGPREHHLLLLSARTPEALDEAAAALAERLEGDDGLHLADVAHTLQVGRRAFAHRRHLVCRDRAGAVAALRGAAAPGAGPSQAVRSVFVLPGSAGHRPGAAGEVYRSEAVFAREVDQCAELARPLLGQDLRALLLPADRDGSRAASGRGEDAAGTDPRATALAAFALQWGLARLWQSWGVQPAAVVGDGDGEYAAACLAGVLDLPDALAVTAAAALARARTAADPGAADAHAAAFAADAVGRVSGPPRLSYTTAATGTWATAEDTADPAGWARHLSDPAPFADALREASAPADHVLLVMGPADRLARALDGLEGARRPAVLPSLGSADTGRADQATLLDTLGTLWQGAADIDWDAVRGTARPRRVSLPGYPFQRTRYWIGPDTESYEPLGLEEASWTSR</sequence>
<dbReference type="SUPFAM" id="SSF53901">
    <property type="entry name" value="Thiolase-like"/>
    <property type="match status" value="1"/>
</dbReference>
<dbReference type="InterPro" id="IPR014031">
    <property type="entry name" value="Ketoacyl_synth_C"/>
</dbReference>
<evidence type="ECO:0000256" key="1">
    <source>
        <dbReference type="ARBA" id="ARBA00022450"/>
    </source>
</evidence>
<reference evidence="6 7" key="1">
    <citation type="submission" date="2024-09" db="EMBL/GenBank/DDBJ databases">
        <title>The Natural Products Discovery Center: Release of the First 8490 Sequenced Strains for Exploring Actinobacteria Biosynthetic Diversity.</title>
        <authorList>
            <person name="Kalkreuter E."/>
            <person name="Kautsar S.A."/>
            <person name="Yang D."/>
            <person name="Bader C.D."/>
            <person name="Teijaro C.N."/>
            <person name="Fluegel L."/>
            <person name="Davis C.M."/>
            <person name="Simpson J.R."/>
            <person name="Lauterbach L."/>
            <person name="Steele A.D."/>
            <person name="Gui C."/>
            <person name="Meng S."/>
            <person name="Li G."/>
            <person name="Viehrig K."/>
            <person name="Ye F."/>
            <person name="Su P."/>
            <person name="Kiefer A.F."/>
            <person name="Nichols A."/>
            <person name="Cepeda A.J."/>
            <person name="Yan W."/>
            <person name="Fan B."/>
            <person name="Jiang Y."/>
            <person name="Adhikari A."/>
            <person name="Zheng C.-J."/>
            <person name="Schuster L."/>
            <person name="Cowan T.M."/>
            <person name="Smanski M.J."/>
            <person name="Chevrette M.G."/>
            <person name="De Carvalho L.P.S."/>
            <person name="Shen B."/>
        </authorList>
    </citation>
    <scope>NUCLEOTIDE SEQUENCE [LARGE SCALE GENOMIC DNA]</scope>
    <source>
        <strain evidence="6 7">NPDC058753</strain>
    </source>
</reference>
<dbReference type="InterPro" id="IPR014043">
    <property type="entry name" value="Acyl_transferase_dom"/>
</dbReference>
<dbReference type="Pfam" id="PF00109">
    <property type="entry name" value="ketoacyl-synt"/>
    <property type="match status" value="1"/>
</dbReference>
<dbReference type="Pfam" id="PF02801">
    <property type="entry name" value="Ketoacyl-synt_C"/>
    <property type="match status" value="1"/>
</dbReference>
<evidence type="ECO:0000256" key="4">
    <source>
        <dbReference type="ARBA" id="ARBA00023315"/>
    </source>
</evidence>
<dbReference type="Pfam" id="PF22621">
    <property type="entry name" value="CurL-like_PKS_C"/>
    <property type="match status" value="1"/>
</dbReference>
<keyword evidence="7" id="KW-1185">Reference proteome</keyword>
<evidence type="ECO:0000256" key="2">
    <source>
        <dbReference type="ARBA" id="ARBA00022553"/>
    </source>
</evidence>
<keyword evidence="1" id="KW-0596">Phosphopantetheine</keyword>
<dbReference type="RefSeq" id="WP_380320694.1">
    <property type="nucleotide sequence ID" value="NZ_JBHYPW010000012.1"/>
</dbReference>
<dbReference type="Pfam" id="PF00698">
    <property type="entry name" value="Acyl_transf_1"/>
    <property type="match status" value="1"/>
</dbReference>
<dbReference type="InterPro" id="IPR050091">
    <property type="entry name" value="PKS_NRPS_Biosynth_Enz"/>
</dbReference>
<proteinExistence type="predicted"/>
<comment type="caution">
    <text evidence="6">The sequence shown here is derived from an EMBL/GenBank/DDBJ whole genome shotgun (WGS) entry which is preliminary data.</text>
</comment>
<accession>A0ABW6GU12</accession>
<organism evidence="6 7">
    <name type="scientific">Kitasatospora phosalacinea</name>
    <dbReference type="NCBI Taxonomy" id="2065"/>
    <lineage>
        <taxon>Bacteria</taxon>
        <taxon>Bacillati</taxon>
        <taxon>Actinomycetota</taxon>
        <taxon>Actinomycetes</taxon>
        <taxon>Kitasatosporales</taxon>
        <taxon>Streptomycetaceae</taxon>
        <taxon>Kitasatospora</taxon>
    </lineage>
</organism>
<dbReference type="InterPro" id="IPR018201">
    <property type="entry name" value="Ketoacyl_synth_AS"/>
</dbReference>
<keyword evidence="2" id="KW-0597">Phosphoprotein</keyword>
<dbReference type="EMBL" id="JBHYPX010000082">
    <property type="protein sequence ID" value="MFE1356264.1"/>
    <property type="molecule type" value="Genomic_DNA"/>
</dbReference>